<name>A0A803QRX8_CANSA</name>
<dbReference type="Proteomes" id="UP000596661">
    <property type="component" value="Unassembled WGS sequence"/>
</dbReference>
<organism evidence="2 3">
    <name type="scientific">Cannabis sativa</name>
    <name type="common">Hemp</name>
    <name type="synonym">Marijuana</name>
    <dbReference type="NCBI Taxonomy" id="3483"/>
    <lineage>
        <taxon>Eukaryota</taxon>
        <taxon>Viridiplantae</taxon>
        <taxon>Streptophyta</taxon>
        <taxon>Embryophyta</taxon>
        <taxon>Tracheophyta</taxon>
        <taxon>Spermatophyta</taxon>
        <taxon>Magnoliopsida</taxon>
        <taxon>eudicotyledons</taxon>
        <taxon>Gunneridae</taxon>
        <taxon>Pentapetalae</taxon>
        <taxon>rosids</taxon>
        <taxon>fabids</taxon>
        <taxon>Rosales</taxon>
        <taxon>Cannabaceae</taxon>
        <taxon>Cannabis</taxon>
    </lineage>
</organism>
<dbReference type="EnsemblPlants" id="evm.model.ctgX2.42">
    <property type="protein sequence ID" value="cds.evm.model.ctgX2.42"/>
    <property type="gene ID" value="evm.TU.ctgX2.42"/>
</dbReference>
<dbReference type="AlphaFoldDB" id="A0A803QRX8"/>
<reference evidence="2" key="1">
    <citation type="submission" date="2021-03" db="UniProtKB">
        <authorList>
            <consortium name="EnsemblPlants"/>
        </authorList>
    </citation>
    <scope>IDENTIFICATION</scope>
</reference>
<evidence type="ECO:0000256" key="1">
    <source>
        <dbReference type="SAM" id="MobiDB-lite"/>
    </source>
</evidence>
<feature type="compositionally biased region" description="Polar residues" evidence="1">
    <location>
        <begin position="64"/>
        <end position="78"/>
    </location>
</feature>
<keyword evidence="3" id="KW-1185">Reference proteome</keyword>
<feature type="region of interest" description="Disordered" evidence="1">
    <location>
        <begin position="59"/>
        <end position="91"/>
    </location>
</feature>
<dbReference type="Gramene" id="evm.model.ctgX2.42">
    <property type="protein sequence ID" value="cds.evm.model.ctgX2.42"/>
    <property type="gene ID" value="evm.TU.ctgX2.42"/>
</dbReference>
<evidence type="ECO:0000313" key="3">
    <source>
        <dbReference type="Proteomes" id="UP000596661"/>
    </source>
</evidence>
<accession>A0A803QRX8</accession>
<proteinExistence type="predicted"/>
<sequence>MSPDSSLGGDQVQIKSNWGLRSYLSQGPCPEVWITSRLSPLWVWRWVGQSEGVRSLSGFEVRSESPNQDRPLSFSSLGSDPDPNLGSQSGSIRSLGVLKLSPKFKIQC</sequence>
<evidence type="ECO:0000313" key="2">
    <source>
        <dbReference type="EnsemblPlants" id="cds.evm.model.ctgX2.42"/>
    </source>
</evidence>
<protein>
    <submittedName>
        <fullName evidence="2">Uncharacterized protein</fullName>
    </submittedName>
</protein>